<comment type="caution">
    <text evidence="4">The sequence shown here is derived from an EMBL/GenBank/DDBJ whole genome shotgun (WGS) entry which is preliminary data.</text>
</comment>
<dbReference type="RefSeq" id="WP_189001979.1">
    <property type="nucleotide sequence ID" value="NZ_BMOD01000004.1"/>
</dbReference>
<name>A0ABQ2CZL2_9DEIO</name>
<dbReference type="InterPro" id="IPR050565">
    <property type="entry name" value="LYPA1-2/EST-like"/>
</dbReference>
<keyword evidence="5" id="KW-1185">Reference proteome</keyword>
<dbReference type="Gene3D" id="3.40.50.1820">
    <property type="entry name" value="alpha/beta hydrolase"/>
    <property type="match status" value="1"/>
</dbReference>
<accession>A0ABQ2CZL2</accession>
<evidence type="ECO:0000256" key="1">
    <source>
        <dbReference type="ARBA" id="ARBA00006499"/>
    </source>
</evidence>
<dbReference type="Proteomes" id="UP000632222">
    <property type="component" value="Unassembled WGS sequence"/>
</dbReference>
<gene>
    <name evidence="4" type="ORF">GCM10008938_15160</name>
</gene>
<organism evidence="4 5">
    <name type="scientific">Deinococcus roseus</name>
    <dbReference type="NCBI Taxonomy" id="392414"/>
    <lineage>
        <taxon>Bacteria</taxon>
        <taxon>Thermotogati</taxon>
        <taxon>Deinococcota</taxon>
        <taxon>Deinococci</taxon>
        <taxon>Deinococcales</taxon>
        <taxon>Deinococcaceae</taxon>
        <taxon>Deinococcus</taxon>
    </lineage>
</organism>
<dbReference type="EMBL" id="BMOD01000004">
    <property type="protein sequence ID" value="GGJ30158.1"/>
    <property type="molecule type" value="Genomic_DNA"/>
</dbReference>
<reference evidence="5" key="1">
    <citation type="journal article" date="2019" name="Int. J. Syst. Evol. Microbiol.">
        <title>The Global Catalogue of Microorganisms (GCM) 10K type strain sequencing project: providing services to taxonomists for standard genome sequencing and annotation.</title>
        <authorList>
            <consortium name="The Broad Institute Genomics Platform"/>
            <consortium name="The Broad Institute Genome Sequencing Center for Infectious Disease"/>
            <person name="Wu L."/>
            <person name="Ma J."/>
        </authorList>
    </citation>
    <scope>NUCLEOTIDE SEQUENCE [LARGE SCALE GENOMIC DNA]</scope>
    <source>
        <strain evidence="5">JCM 14370</strain>
    </source>
</reference>
<dbReference type="PANTHER" id="PTHR10655:SF17">
    <property type="entry name" value="LYSOPHOSPHOLIPASE-LIKE PROTEIN 1"/>
    <property type="match status" value="1"/>
</dbReference>
<dbReference type="SUPFAM" id="SSF53474">
    <property type="entry name" value="alpha/beta-Hydrolases"/>
    <property type="match status" value="1"/>
</dbReference>
<evidence type="ECO:0000259" key="3">
    <source>
        <dbReference type="Pfam" id="PF02230"/>
    </source>
</evidence>
<dbReference type="PANTHER" id="PTHR10655">
    <property type="entry name" value="LYSOPHOSPHOLIPASE-RELATED"/>
    <property type="match status" value="1"/>
</dbReference>
<evidence type="ECO:0000256" key="2">
    <source>
        <dbReference type="ARBA" id="ARBA00022801"/>
    </source>
</evidence>
<dbReference type="InterPro" id="IPR003140">
    <property type="entry name" value="PLipase/COase/thioEstase"/>
</dbReference>
<comment type="similarity">
    <text evidence="1">Belongs to the AB hydrolase superfamily. AB hydrolase 2 family.</text>
</comment>
<evidence type="ECO:0000313" key="4">
    <source>
        <dbReference type="EMBL" id="GGJ30158.1"/>
    </source>
</evidence>
<proteinExistence type="inferred from homology"/>
<feature type="domain" description="Phospholipase/carboxylesterase/thioesterase" evidence="3">
    <location>
        <begin position="13"/>
        <end position="198"/>
    </location>
</feature>
<dbReference type="InterPro" id="IPR029058">
    <property type="entry name" value="AB_hydrolase_fold"/>
</dbReference>
<sequence>MMWTDLFSPSRASKTAEKGVVLLHGRSKSARSILPLAHELGLQEHLLVTPEATTGSEGSWYPYSTLAPRSMNEPWLSESLEKVHGTVEDLLKERPAEQLILAGFAQGACLALEYALRNPRPYAAVLSLHGVLMDHQHLNPNPSTLFYFCSSENDPLIPAWKVRESHETLCLRGAKSKLRLYAGMHDAIPPEELVHIQAALGLD</sequence>
<keyword evidence="2" id="KW-0378">Hydrolase</keyword>
<protein>
    <submittedName>
        <fullName evidence="4">Phospholipase/carboxylesterase</fullName>
    </submittedName>
</protein>
<evidence type="ECO:0000313" key="5">
    <source>
        <dbReference type="Proteomes" id="UP000632222"/>
    </source>
</evidence>
<dbReference type="Pfam" id="PF02230">
    <property type="entry name" value="Abhydrolase_2"/>
    <property type="match status" value="1"/>
</dbReference>